<dbReference type="PROSITE" id="PS00041">
    <property type="entry name" value="HTH_ARAC_FAMILY_1"/>
    <property type="match status" value="1"/>
</dbReference>
<dbReference type="GO" id="GO:0043565">
    <property type="term" value="F:sequence-specific DNA binding"/>
    <property type="evidence" value="ECO:0007669"/>
    <property type="project" value="InterPro"/>
</dbReference>
<gene>
    <name evidence="5" type="ORF">GCM10010918_12490</name>
</gene>
<dbReference type="InterPro" id="IPR020449">
    <property type="entry name" value="Tscrpt_reg_AraC-type_HTH"/>
</dbReference>
<dbReference type="EMBL" id="BMHY01000002">
    <property type="protein sequence ID" value="GGG60671.1"/>
    <property type="molecule type" value="Genomic_DNA"/>
</dbReference>
<keyword evidence="1" id="KW-0805">Transcription regulation</keyword>
<name>A0A917GXF1_9BACL</name>
<dbReference type="RefSeq" id="WP_188888094.1">
    <property type="nucleotide sequence ID" value="NZ_BMHY01000002.1"/>
</dbReference>
<dbReference type="InterPro" id="IPR018060">
    <property type="entry name" value="HTH_AraC"/>
</dbReference>
<dbReference type="PANTHER" id="PTHR43280">
    <property type="entry name" value="ARAC-FAMILY TRANSCRIPTIONAL REGULATOR"/>
    <property type="match status" value="1"/>
</dbReference>
<dbReference type="GO" id="GO:0003700">
    <property type="term" value="F:DNA-binding transcription factor activity"/>
    <property type="evidence" value="ECO:0007669"/>
    <property type="project" value="InterPro"/>
</dbReference>
<dbReference type="Proteomes" id="UP000600247">
    <property type="component" value="Unassembled WGS sequence"/>
</dbReference>
<dbReference type="Gene3D" id="1.10.10.60">
    <property type="entry name" value="Homeodomain-like"/>
    <property type="match status" value="2"/>
</dbReference>
<proteinExistence type="predicted"/>
<evidence type="ECO:0000256" key="2">
    <source>
        <dbReference type="ARBA" id="ARBA00023125"/>
    </source>
</evidence>
<dbReference type="Pfam" id="PF12833">
    <property type="entry name" value="HTH_18"/>
    <property type="match status" value="1"/>
</dbReference>
<evidence type="ECO:0000313" key="5">
    <source>
        <dbReference type="EMBL" id="GGG60671.1"/>
    </source>
</evidence>
<protein>
    <recommendedName>
        <fullName evidence="4">HTH araC/xylS-type domain-containing protein</fullName>
    </recommendedName>
</protein>
<dbReference type="InterPro" id="IPR009057">
    <property type="entry name" value="Homeodomain-like_sf"/>
</dbReference>
<evidence type="ECO:0000313" key="6">
    <source>
        <dbReference type="Proteomes" id="UP000600247"/>
    </source>
</evidence>
<dbReference type="SUPFAM" id="SSF46689">
    <property type="entry name" value="Homeodomain-like"/>
    <property type="match status" value="2"/>
</dbReference>
<accession>A0A917GXF1</accession>
<comment type="caution">
    <text evidence="5">The sequence shown here is derived from an EMBL/GenBank/DDBJ whole genome shotgun (WGS) entry which is preliminary data.</text>
</comment>
<reference evidence="5 6" key="1">
    <citation type="journal article" date="2014" name="Int. J. Syst. Evol. Microbiol.">
        <title>Complete genome sequence of Corynebacterium casei LMG S-19264T (=DSM 44701T), isolated from a smear-ripened cheese.</title>
        <authorList>
            <consortium name="US DOE Joint Genome Institute (JGI-PGF)"/>
            <person name="Walter F."/>
            <person name="Albersmeier A."/>
            <person name="Kalinowski J."/>
            <person name="Ruckert C."/>
        </authorList>
    </citation>
    <scope>NUCLEOTIDE SEQUENCE [LARGE SCALE GENOMIC DNA]</scope>
    <source>
        <strain evidence="5 6">CGMCC 1.15286</strain>
    </source>
</reference>
<dbReference type="PRINTS" id="PR00032">
    <property type="entry name" value="HTHARAC"/>
</dbReference>
<sequence>MTGQSSLRRSIEQSVVPALSARDRFRLVIRYMEDNMGEKLTRQQLAGLLFLHPSYFNRAFKQVYGMSSIQMLRTLRLRRAVQLLEESDHTLEQIAAACGFGEANYFNKVFKERAGQTPGEYRNRMNLNRSVNE</sequence>
<keyword evidence="6" id="KW-1185">Reference proteome</keyword>
<evidence type="ECO:0000256" key="3">
    <source>
        <dbReference type="ARBA" id="ARBA00023163"/>
    </source>
</evidence>
<dbReference type="AlphaFoldDB" id="A0A917GXF1"/>
<keyword evidence="3" id="KW-0804">Transcription</keyword>
<dbReference type="SMART" id="SM00342">
    <property type="entry name" value="HTH_ARAC"/>
    <property type="match status" value="1"/>
</dbReference>
<organism evidence="5 6">
    <name type="scientific">Paenibacillus radicis</name>
    <name type="common">ex Gao et al. 2016</name>
    <dbReference type="NCBI Taxonomy" id="1737354"/>
    <lineage>
        <taxon>Bacteria</taxon>
        <taxon>Bacillati</taxon>
        <taxon>Bacillota</taxon>
        <taxon>Bacilli</taxon>
        <taxon>Bacillales</taxon>
        <taxon>Paenibacillaceae</taxon>
        <taxon>Paenibacillus</taxon>
    </lineage>
</organism>
<keyword evidence="2" id="KW-0238">DNA-binding</keyword>
<evidence type="ECO:0000256" key="1">
    <source>
        <dbReference type="ARBA" id="ARBA00023015"/>
    </source>
</evidence>
<dbReference type="InterPro" id="IPR018062">
    <property type="entry name" value="HTH_AraC-typ_CS"/>
</dbReference>
<evidence type="ECO:0000259" key="4">
    <source>
        <dbReference type="PROSITE" id="PS01124"/>
    </source>
</evidence>
<dbReference type="PROSITE" id="PS01124">
    <property type="entry name" value="HTH_ARAC_FAMILY_2"/>
    <property type="match status" value="1"/>
</dbReference>
<dbReference type="PANTHER" id="PTHR43280:SF30">
    <property type="entry name" value="MMSAB OPERON REGULATORY PROTEIN"/>
    <property type="match status" value="1"/>
</dbReference>
<feature type="domain" description="HTH araC/xylS-type" evidence="4">
    <location>
        <begin position="26"/>
        <end position="124"/>
    </location>
</feature>